<evidence type="ECO:0000313" key="2">
    <source>
        <dbReference type="WBParaSite" id="PSU_v2.g14956.t1"/>
    </source>
</evidence>
<protein>
    <submittedName>
        <fullName evidence="2">Uncharacterized protein</fullName>
    </submittedName>
</protein>
<sequence length="109" mass="12178">MLQSGLKATGYCIQVSNAAEIYSAVSQKYIMPVISNIGEQIALTPEKAQQKQREIERTLNDMDEGVTELIKNKQDAFHDKMEGQMQKYARNMVKAVKLGNNASTKAVKK</sequence>
<evidence type="ECO:0000313" key="1">
    <source>
        <dbReference type="Proteomes" id="UP000887577"/>
    </source>
</evidence>
<accession>A0A914YBU9</accession>
<dbReference type="WBParaSite" id="PSU_v2.g14956.t1">
    <property type="protein sequence ID" value="PSU_v2.g14956.t1"/>
    <property type="gene ID" value="PSU_v2.g14956"/>
</dbReference>
<dbReference type="Proteomes" id="UP000887577">
    <property type="component" value="Unplaced"/>
</dbReference>
<name>A0A914YBU9_9BILA</name>
<keyword evidence="1" id="KW-1185">Reference proteome</keyword>
<proteinExistence type="predicted"/>
<reference evidence="2" key="1">
    <citation type="submission" date="2022-11" db="UniProtKB">
        <authorList>
            <consortium name="WormBaseParasite"/>
        </authorList>
    </citation>
    <scope>IDENTIFICATION</scope>
</reference>
<dbReference type="AlphaFoldDB" id="A0A914YBU9"/>
<organism evidence="1 2">
    <name type="scientific">Panagrolaimus superbus</name>
    <dbReference type="NCBI Taxonomy" id="310955"/>
    <lineage>
        <taxon>Eukaryota</taxon>
        <taxon>Metazoa</taxon>
        <taxon>Ecdysozoa</taxon>
        <taxon>Nematoda</taxon>
        <taxon>Chromadorea</taxon>
        <taxon>Rhabditida</taxon>
        <taxon>Tylenchina</taxon>
        <taxon>Panagrolaimomorpha</taxon>
        <taxon>Panagrolaimoidea</taxon>
        <taxon>Panagrolaimidae</taxon>
        <taxon>Panagrolaimus</taxon>
    </lineage>
</organism>